<evidence type="ECO:0000256" key="5">
    <source>
        <dbReference type="ARBA" id="ARBA00022833"/>
    </source>
</evidence>
<evidence type="ECO:0000256" key="3">
    <source>
        <dbReference type="ARBA" id="ARBA00022670"/>
    </source>
</evidence>
<proteinExistence type="inferred from homology"/>
<keyword evidence="11" id="KW-1185">Reference proteome</keyword>
<protein>
    <submittedName>
        <fullName evidence="10">Carboxypeptidase</fullName>
    </submittedName>
</protein>
<dbReference type="SMART" id="SM00631">
    <property type="entry name" value="Zn_pept"/>
    <property type="match status" value="1"/>
</dbReference>
<keyword evidence="10" id="KW-0121">Carboxypeptidase</keyword>
<accession>A0A7X2LX75</accession>
<name>A0A7X2LX75_9BACI</name>
<comment type="similarity">
    <text evidence="2 7">Belongs to the peptidase M14 family.</text>
</comment>
<evidence type="ECO:0000256" key="7">
    <source>
        <dbReference type="PROSITE-ProRule" id="PRU01379"/>
    </source>
</evidence>
<evidence type="ECO:0000256" key="6">
    <source>
        <dbReference type="ARBA" id="ARBA00023049"/>
    </source>
</evidence>
<feature type="active site" description="Proton donor/acceptor" evidence="7">
    <location>
        <position position="284"/>
    </location>
</feature>
<dbReference type="AlphaFoldDB" id="A0A7X2LX75"/>
<keyword evidence="5" id="KW-0862">Zinc</keyword>
<evidence type="ECO:0000256" key="8">
    <source>
        <dbReference type="SAM" id="SignalP"/>
    </source>
</evidence>
<keyword evidence="6" id="KW-0482">Metalloprotease</keyword>
<dbReference type="GO" id="GO:0005615">
    <property type="term" value="C:extracellular space"/>
    <property type="evidence" value="ECO:0007669"/>
    <property type="project" value="TreeGrafter"/>
</dbReference>
<sequence>MKRTLFKSIAAATITIGSFAAVPLPSADAVGSGPNPGNGQVQLNRFTTNQELSSFLQSITKKSDALSLEVIGQSVKGRELYLVKAGNNPNNPTVLFLTQQHGNEGLITEGALNFIKKLGTNSKEVRDWLDHVNVLILPRLNPDGAEGDVNFDISHYVGGGQATRFNANGVDLNRDHTVRKEPETKAFHENVLKKYKIDYMIDFHHQGTQSAINNKYVSGSILYPTSPNVAPEVRQMSQQLGSVVYHAIEKRGFGHIGKYVGGTENTIARNGIAAEYGIATLLFEMRGMMDHEREDYVLGQKSNGYLIKQAEIAMQESVASIADATIKTADTSFWENLPEQRNKEAE</sequence>
<dbReference type="Proteomes" id="UP000448867">
    <property type="component" value="Unassembled WGS sequence"/>
</dbReference>
<dbReference type="PANTHER" id="PTHR11705:SF143">
    <property type="entry name" value="SLL0236 PROTEIN"/>
    <property type="match status" value="1"/>
</dbReference>
<dbReference type="PRINTS" id="PR00765">
    <property type="entry name" value="CRBOXYPTASEA"/>
</dbReference>
<comment type="cofactor">
    <cofactor evidence="1">
        <name>Zn(2+)</name>
        <dbReference type="ChEBI" id="CHEBI:29105"/>
    </cofactor>
</comment>
<dbReference type="SUPFAM" id="SSF53187">
    <property type="entry name" value="Zn-dependent exopeptidases"/>
    <property type="match status" value="1"/>
</dbReference>
<evidence type="ECO:0000259" key="9">
    <source>
        <dbReference type="PROSITE" id="PS52035"/>
    </source>
</evidence>
<dbReference type="OrthoDB" id="9758209at2"/>
<keyword evidence="4" id="KW-0378">Hydrolase</keyword>
<dbReference type="Gene3D" id="3.40.630.10">
    <property type="entry name" value="Zn peptidases"/>
    <property type="match status" value="1"/>
</dbReference>
<dbReference type="InterPro" id="IPR000834">
    <property type="entry name" value="Peptidase_M14"/>
</dbReference>
<feature type="signal peptide" evidence="8">
    <location>
        <begin position="1"/>
        <end position="20"/>
    </location>
</feature>
<dbReference type="PANTHER" id="PTHR11705">
    <property type="entry name" value="PROTEASE FAMILY M14 CARBOXYPEPTIDASE A,B"/>
    <property type="match status" value="1"/>
</dbReference>
<comment type="caution">
    <text evidence="10">The sequence shown here is derived from an EMBL/GenBank/DDBJ whole genome shotgun (WGS) entry which is preliminary data.</text>
</comment>
<evidence type="ECO:0000256" key="1">
    <source>
        <dbReference type="ARBA" id="ARBA00001947"/>
    </source>
</evidence>
<dbReference type="PROSITE" id="PS52035">
    <property type="entry name" value="PEPTIDASE_M14"/>
    <property type="match status" value="1"/>
</dbReference>
<reference evidence="10 11" key="1">
    <citation type="submission" date="2019-11" db="EMBL/GenBank/DDBJ databases">
        <title>Bacillus lacus genome.</title>
        <authorList>
            <person name="Allen C.J."/>
            <person name="Newman J.D."/>
        </authorList>
    </citation>
    <scope>NUCLEOTIDE SEQUENCE [LARGE SCALE GENOMIC DNA]</scope>
    <source>
        <strain evidence="10 11">KCTC 33946</strain>
    </source>
</reference>
<dbReference type="GO" id="GO:0006508">
    <property type="term" value="P:proteolysis"/>
    <property type="evidence" value="ECO:0007669"/>
    <property type="project" value="UniProtKB-KW"/>
</dbReference>
<evidence type="ECO:0000256" key="2">
    <source>
        <dbReference type="ARBA" id="ARBA00005988"/>
    </source>
</evidence>
<dbReference type="Pfam" id="PF00246">
    <property type="entry name" value="Peptidase_M14"/>
    <property type="match status" value="1"/>
</dbReference>
<evidence type="ECO:0000256" key="4">
    <source>
        <dbReference type="ARBA" id="ARBA00022801"/>
    </source>
</evidence>
<dbReference type="EMBL" id="WKKI01000013">
    <property type="protein sequence ID" value="MRX72260.1"/>
    <property type="molecule type" value="Genomic_DNA"/>
</dbReference>
<evidence type="ECO:0000313" key="10">
    <source>
        <dbReference type="EMBL" id="MRX72260.1"/>
    </source>
</evidence>
<gene>
    <name evidence="10" type="ORF">GJU40_08860</name>
</gene>
<organism evidence="10 11">
    <name type="scientific">Metabacillus lacus</name>
    <dbReference type="NCBI Taxonomy" id="1983721"/>
    <lineage>
        <taxon>Bacteria</taxon>
        <taxon>Bacillati</taxon>
        <taxon>Bacillota</taxon>
        <taxon>Bacilli</taxon>
        <taxon>Bacillales</taxon>
        <taxon>Bacillaceae</taxon>
        <taxon>Metabacillus</taxon>
    </lineage>
</organism>
<feature type="domain" description="Peptidase M14" evidence="9">
    <location>
        <begin position="45"/>
        <end position="325"/>
    </location>
</feature>
<dbReference type="GO" id="GO:0008270">
    <property type="term" value="F:zinc ion binding"/>
    <property type="evidence" value="ECO:0007669"/>
    <property type="project" value="InterPro"/>
</dbReference>
<feature type="chain" id="PRO_5038865626" evidence="8">
    <location>
        <begin position="21"/>
        <end position="346"/>
    </location>
</feature>
<evidence type="ECO:0000313" key="11">
    <source>
        <dbReference type="Proteomes" id="UP000448867"/>
    </source>
</evidence>
<keyword evidence="3" id="KW-0645">Protease</keyword>
<keyword evidence="8" id="KW-0732">Signal</keyword>
<dbReference type="GO" id="GO:0004181">
    <property type="term" value="F:metallocarboxypeptidase activity"/>
    <property type="evidence" value="ECO:0007669"/>
    <property type="project" value="InterPro"/>
</dbReference>